<dbReference type="InterPro" id="IPR036291">
    <property type="entry name" value="NAD(P)-bd_dom_sf"/>
</dbReference>
<keyword evidence="5" id="KW-1185">Reference proteome</keyword>
<keyword evidence="2" id="KW-0472">Membrane</keyword>
<comment type="similarity">
    <text evidence="1">Belongs to the Gfo/Idh/MocA family.</text>
</comment>
<protein>
    <submittedName>
        <fullName evidence="6">Uncharacterized protein LOC120260734</fullName>
    </submittedName>
</protein>
<organism evidence="5 6">
    <name type="scientific">Dioscorea cayennensis subsp. rotundata</name>
    <name type="common">White Guinea yam</name>
    <name type="synonym">Dioscorea rotundata</name>
    <dbReference type="NCBI Taxonomy" id="55577"/>
    <lineage>
        <taxon>Eukaryota</taxon>
        <taxon>Viridiplantae</taxon>
        <taxon>Streptophyta</taxon>
        <taxon>Embryophyta</taxon>
        <taxon>Tracheophyta</taxon>
        <taxon>Spermatophyta</taxon>
        <taxon>Magnoliopsida</taxon>
        <taxon>Liliopsida</taxon>
        <taxon>Dioscoreales</taxon>
        <taxon>Dioscoreaceae</taxon>
        <taxon>Dioscorea</taxon>
    </lineage>
</organism>
<gene>
    <name evidence="6" type="primary">LOC120260734</name>
</gene>
<feature type="domain" description="Gfo/Idh/MocA-like oxidoreductase N-terminal" evidence="3">
    <location>
        <begin position="32"/>
        <end position="146"/>
    </location>
</feature>
<keyword evidence="2" id="KW-1133">Transmembrane helix</keyword>
<dbReference type="Pfam" id="PF22725">
    <property type="entry name" value="GFO_IDH_MocA_C3"/>
    <property type="match status" value="1"/>
</dbReference>
<evidence type="ECO:0000256" key="1">
    <source>
        <dbReference type="ARBA" id="ARBA00010928"/>
    </source>
</evidence>
<dbReference type="PANTHER" id="PTHR42840">
    <property type="entry name" value="NAD(P)-BINDING ROSSMANN-FOLD SUPERFAMILY PROTEIN-RELATED"/>
    <property type="match status" value="1"/>
</dbReference>
<evidence type="ECO:0000256" key="2">
    <source>
        <dbReference type="SAM" id="Phobius"/>
    </source>
</evidence>
<dbReference type="SUPFAM" id="SSF51735">
    <property type="entry name" value="NAD(P)-binding Rossmann-fold domains"/>
    <property type="match status" value="1"/>
</dbReference>
<dbReference type="SUPFAM" id="SSF55347">
    <property type="entry name" value="Glyceraldehyde-3-phosphate dehydrogenase-like, C-terminal domain"/>
    <property type="match status" value="1"/>
</dbReference>
<dbReference type="Gene3D" id="3.40.50.720">
    <property type="entry name" value="NAD(P)-binding Rossmann-like Domain"/>
    <property type="match status" value="1"/>
</dbReference>
<evidence type="ECO:0000259" key="4">
    <source>
        <dbReference type="Pfam" id="PF22725"/>
    </source>
</evidence>
<dbReference type="GO" id="GO:0000166">
    <property type="term" value="F:nucleotide binding"/>
    <property type="evidence" value="ECO:0007669"/>
    <property type="project" value="InterPro"/>
</dbReference>
<dbReference type="RefSeq" id="XP_039124226.1">
    <property type="nucleotide sequence ID" value="XM_039268292.1"/>
</dbReference>
<name>A0AB40BAB7_DIOCR</name>
<accession>A0AB40BAB7</accession>
<reference evidence="6" key="1">
    <citation type="submission" date="2025-08" db="UniProtKB">
        <authorList>
            <consortium name="RefSeq"/>
        </authorList>
    </citation>
    <scope>IDENTIFICATION</scope>
</reference>
<dbReference type="Pfam" id="PF01408">
    <property type="entry name" value="GFO_IDH_MocA"/>
    <property type="match status" value="1"/>
</dbReference>
<dbReference type="GO" id="GO:0005737">
    <property type="term" value="C:cytoplasm"/>
    <property type="evidence" value="ECO:0007669"/>
    <property type="project" value="TreeGrafter"/>
</dbReference>
<dbReference type="InterPro" id="IPR000683">
    <property type="entry name" value="Gfo/Idh/MocA-like_OxRdtase_N"/>
</dbReference>
<dbReference type="GO" id="GO:0006740">
    <property type="term" value="P:NADPH regeneration"/>
    <property type="evidence" value="ECO:0007669"/>
    <property type="project" value="TreeGrafter"/>
</dbReference>
<evidence type="ECO:0000259" key="3">
    <source>
        <dbReference type="Pfam" id="PF01408"/>
    </source>
</evidence>
<dbReference type="GeneID" id="120260734"/>
<evidence type="ECO:0000313" key="5">
    <source>
        <dbReference type="Proteomes" id="UP001515500"/>
    </source>
</evidence>
<evidence type="ECO:0000313" key="6">
    <source>
        <dbReference type="RefSeq" id="XP_039124226.1"/>
    </source>
</evidence>
<proteinExistence type="inferred from homology"/>
<dbReference type="GO" id="GO:0016491">
    <property type="term" value="F:oxidoreductase activity"/>
    <property type="evidence" value="ECO:0007669"/>
    <property type="project" value="TreeGrafter"/>
</dbReference>
<feature type="domain" description="GFO/IDH/MocA-like oxidoreductase" evidence="4">
    <location>
        <begin position="172"/>
        <end position="290"/>
    </location>
</feature>
<dbReference type="Proteomes" id="UP001515500">
    <property type="component" value="Chromosome 5"/>
</dbReference>
<keyword evidence="2" id="KW-0812">Transmembrane</keyword>
<dbReference type="AlphaFoldDB" id="A0AB40BAB7"/>
<dbReference type="PANTHER" id="PTHR42840:SF5">
    <property type="entry name" value="NAD(P)-BINDING ROSSMANN-FOLD SUPERFAMILY PROTEIN"/>
    <property type="match status" value="1"/>
</dbReference>
<dbReference type="InterPro" id="IPR055170">
    <property type="entry name" value="GFO_IDH_MocA-like_dom"/>
</dbReference>
<dbReference type="Gene3D" id="3.30.360.10">
    <property type="entry name" value="Dihydrodipicolinate Reductase, domain 2"/>
    <property type="match status" value="1"/>
</dbReference>
<sequence>MERGWTYCKTSADRKSICKLKMAAPAAVLPQIALIGAGYFARTTYIKNLRQITDRVTLKAIWDLTEEASRALVELARDFAPQVECKWGEKGLNDIMSDDLIIGVAVVVAGQALVDVSLRMIKAGKHVLQEKPAALTVSQGDRALSTYNSIRNNSPYPIWALAENYRFEPAFVEAKKLVKEVGDVLNIKVAIEGYLNSSNPFFSSGWRRNLSTGFLLEMAVHFIAGLRMIIDSEIKTVSSIARHVNKALPPFDTMCTVFQLENGCAGVYAMVVWSVAPKLMWRVDGTKGALQIELNSEFGDFVVSFFSADGQCQTNHYPMIGVIEDLKAFVHDITQATNKDAAVGFKPEERLSYVEGLRDIAVIEAMLESNANNGAQTFVKKFEF</sequence>
<feature type="transmembrane region" description="Helical" evidence="2">
    <location>
        <begin position="20"/>
        <end position="41"/>
    </location>
</feature>